<evidence type="ECO:0000313" key="2">
    <source>
        <dbReference type="EMBL" id="RKS89162.1"/>
    </source>
</evidence>
<proteinExistence type="predicted"/>
<comment type="caution">
    <text evidence="2">The sequence shown here is derived from an EMBL/GenBank/DDBJ whole genome shotgun (WGS) entry which is preliminary data.</text>
</comment>
<evidence type="ECO:0000313" key="3">
    <source>
        <dbReference type="Proteomes" id="UP000276029"/>
    </source>
</evidence>
<reference evidence="2 3" key="1">
    <citation type="submission" date="2018-10" db="EMBL/GenBank/DDBJ databases">
        <title>Genomic Encyclopedia of Type Strains, Phase IV (KMG-IV): sequencing the most valuable type-strain genomes for metagenomic binning, comparative biology and taxonomic classification.</title>
        <authorList>
            <person name="Goeker M."/>
        </authorList>
    </citation>
    <scope>NUCLEOTIDE SEQUENCE [LARGE SCALE GENOMIC DNA]</scope>
    <source>
        <strain evidence="2 3">DSM 19791</strain>
    </source>
</reference>
<keyword evidence="3" id="KW-1185">Reference proteome</keyword>
<feature type="signal peptide" evidence="1">
    <location>
        <begin position="1"/>
        <end position="20"/>
    </location>
</feature>
<dbReference type="EMBL" id="RBWX01000008">
    <property type="protein sequence ID" value="RKS89162.1"/>
    <property type="molecule type" value="Genomic_DNA"/>
</dbReference>
<keyword evidence="1" id="KW-0732">Signal</keyword>
<name>A0ABX9SZ14_SPHMI</name>
<dbReference type="Proteomes" id="UP000276029">
    <property type="component" value="Unassembled WGS sequence"/>
</dbReference>
<protein>
    <submittedName>
        <fullName evidence="2">Uncharacterized protein</fullName>
    </submittedName>
</protein>
<evidence type="ECO:0000256" key="1">
    <source>
        <dbReference type="SAM" id="SignalP"/>
    </source>
</evidence>
<dbReference type="RefSeq" id="WP_276330567.1">
    <property type="nucleotide sequence ID" value="NZ_AP018711.1"/>
</dbReference>
<organism evidence="2 3">
    <name type="scientific">Sphingosinicella microcystinivorans</name>
    <dbReference type="NCBI Taxonomy" id="335406"/>
    <lineage>
        <taxon>Bacteria</taxon>
        <taxon>Pseudomonadati</taxon>
        <taxon>Pseudomonadota</taxon>
        <taxon>Alphaproteobacteria</taxon>
        <taxon>Sphingomonadales</taxon>
        <taxon>Sphingosinicellaceae</taxon>
        <taxon>Sphingosinicella</taxon>
    </lineage>
</organism>
<accession>A0ABX9SZ14</accession>
<gene>
    <name evidence="2" type="ORF">DFR51_2376</name>
</gene>
<sequence length="43" mass="4196">MKTIIVCACLLFIAAVGAIAIPPHAGAIASTPPAAADAAVHTR</sequence>
<feature type="chain" id="PRO_5045502655" evidence="1">
    <location>
        <begin position="21"/>
        <end position="43"/>
    </location>
</feature>